<keyword evidence="4" id="KW-0540">Nuclease</keyword>
<dbReference type="Proteomes" id="UP000247647">
    <property type="component" value="Unassembled WGS sequence"/>
</dbReference>
<dbReference type="EC" id="3.1.26.4" evidence="3"/>
<dbReference type="Gene3D" id="3.30.420.10">
    <property type="entry name" value="Ribonuclease H-like superfamily/Ribonuclease H"/>
    <property type="match status" value="1"/>
</dbReference>
<dbReference type="CDD" id="cd13934">
    <property type="entry name" value="RNase_H_Dikarya_like"/>
    <property type="match status" value="1"/>
</dbReference>
<evidence type="ECO:0000313" key="9">
    <source>
        <dbReference type="EMBL" id="PYH35366.1"/>
    </source>
</evidence>
<evidence type="ECO:0000256" key="6">
    <source>
        <dbReference type="ARBA" id="ARBA00022759"/>
    </source>
</evidence>
<evidence type="ECO:0000259" key="8">
    <source>
        <dbReference type="PROSITE" id="PS50879"/>
    </source>
</evidence>
<dbReference type="InterPro" id="IPR050092">
    <property type="entry name" value="RNase_H"/>
</dbReference>
<evidence type="ECO:0000256" key="2">
    <source>
        <dbReference type="ARBA" id="ARBA00005300"/>
    </source>
</evidence>
<name>A0A318YMB8_ASPNB</name>
<dbReference type="PROSITE" id="PS50879">
    <property type="entry name" value="RNASE_H_1"/>
    <property type="match status" value="1"/>
</dbReference>
<comment type="catalytic activity">
    <reaction evidence="1">
        <text>Endonucleolytic cleavage to 5'-phosphomonoester.</text>
        <dbReference type="EC" id="3.1.26.4"/>
    </reaction>
</comment>
<protein>
    <recommendedName>
        <fullName evidence="3">ribonuclease H</fullName>
        <ecNumber evidence="3">3.1.26.4</ecNumber>
    </recommendedName>
</protein>
<dbReference type="GeneID" id="37125525"/>
<dbReference type="GO" id="GO:0046872">
    <property type="term" value="F:metal ion binding"/>
    <property type="evidence" value="ECO:0007669"/>
    <property type="project" value="UniProtKB-KW"/>
</dbReference>
<proteinExistence type="inferred from homology"/>
<evidence type="ECO:0000256" key="1">
    <source>
        <dbReference type="ARBA" id="ARBA00000077"/>
    </source>
</evidence>
<dbReference type="AlphaFoldDB" id="A0A318YMB8"/>
<evidence type="ECO:0000256" key="4">
    <source>
        <dbReference type="ARBA" id="ARBA00022722"/>
    </source>
</evidence>
<keyword evidence="7" id="KW-0378">Hydrolase</keyword>
<evidence type="ECO:0000256" key="3">
    <source>
        <dbReference type="ARBA" id="ARBA00012180"/>
    </source>
</evidence>
<dbReference type="SUPFAM" id="SSF53098">
    <property type="entry name" value="Ribonuclease H-like"/>
    <property type="match status" value="1"/>
</dbReference>
<evidence type="ECO:0000313" key="10">
    <source>
        <dbReference type="Proteomes" id="UP000247647"/>
    </source>
</evidence>
<dbReference type="GO" id="GO:0003676">
    <property type="term" value="F:nucleic acid binding"/>
    <property type="evidence" value="ECO:0007669"/>
    <property type="project" value="InterPro"/>
</dbReference>
<dbReference type="OrthoDB" id="245563at2759"/>
<dbReference type="RefSeq" id="XP_025480844.1">
    <property type="nucleotide sequence ID" value="XM_025623069.1"/>
</dbReference>
<comment type="similarity">
    <text evidence="2">Belongs to the RNase H family.</text>
</comment>
<keyword evidence="5" id="KW-0479">Metal-binding</keyword>
<dbReference type="InterPro" id="IPR036397">
    <property type="entry name" value="RNaseH_sf"/>
</dbReference>
<organism evidence="9 10">
    <name type="scientific">Aspergillus neoniger (strain CBS 115656)</name>
    <dbReference type="NCBI Taxonomy" id="1448310"/>
    <lineage>
        <taxon>Eukaryota</taxon>
        <taxon>Fungi</taxon>
        <taxon>Dikarya</taxon>
        <taxon>Ascomycota</taxon>
        <taxon>Pezizomycotina</taxon>
        <taxon>Eurotiomycetes</taxon>
        <taxon>Eurotiomycetidae</taxon>
        <taxon>Eurotiales</taxon>
        <taxon>Aspergillaceae</taxon>
        <taxon>Aspergillus</taxon>
        <taxon>Aspergillus subgen. Circumdati</taxon>
    </lineage>
</organism>
<gene>
    <name evidence="9" type="ORF">BO87DRAFT_375542</name>
</gene>
<dbReference type="GO" id="GO:0043137">
    <property type="term" value="P:DNA replication, removal of RNA primer"/>
    <property type="evidence" value="ECO:0007669"/>
    <property type="project" value="TreeGrafter"/>
</dbReference>
<evidence type="ECO:0000256" key="7">
    <source>
        <dbReference type="ARBA" id="ARBA00022801"/>
    </source>
</evidence>
<accession>A0A318YMB8</accession>
<dbReference type="PANTHER" id="PTHR10642">
    <property type="entry name" value="RIBONUCLEASE H1"/>
    <property type="match status" value="1"/>
</dbReference>
<dbReference type="InterPro" id="IPR012337">
    <property type="entry name" value="RNaseH-like_sf"/>
</dbReference>
<dbReference type="PANTHER" id="PTHR10642:SF26">
    <property type="entry name" value="RIBONUCLEASE H1"/>
    <property type="match status" value="1"/>
</dbReference>
<sequence length="243" mass="27110">MLSTPMFICNPDVSATSSLPVPPQAESAPNRRFRPEELYPEHFTLRDIEVPSGDMIFLACPGSERKCPCCGYHAHHPNSIVIAIDGACRNNGRDGARASIGVYHGPDHGWNESARLSPELIQTNQVAELAACEIAVLYACVIQKNWDNIAEEIEGDKGKLCTVVIKSDSEYVVRGMTEWIYKWKANGWVNAKGLPVTNREHFDRIDSIVESLEKEQVTVQFWHVPREYNQEADKLATSALDGN</sequence>
<dbReference type="InterPro" id="IPR002156">
    <property type="entry name" value="RNaseH_domain"/>
</dbReference>
<feature type="domain" description="RNase H type-1" evidence="8">
    <location>
        <begin position="76"/>
        <end position="241"/>
    </location>
</feature>
<dbReference type="GO" id="GO:0004523">
    <property type="term" value="F:RNA-DNA hybrid ribonuclease activity"/>
    <property type="evidence" value="ECO:0007669"/>
    <property type="project" value="UniProtKB-EC"/>
</dbReference>
<dbReference type="EMBL" id="KZ821456">
    <property type="protein sequence ID" value="PYH35366.1"/>
    <property type="molecule type" value="Genomic_DNA"/>
</dbReference>
<reference evidence="9" key="1">
    <citation type="submission" date="2016-12" db="EMBL/GenBank/DDBJ databases">
        <title>The genomes of Aspergillus section Nigri reveals drivers in fungal speciation.</title>
        <authorList>
            <consortium name="DOE Joint Genome Institute"/>
            <person name="Vesth T.C."/>
            <person name="Nybo J."/>
            <person name="Theobald S."/>
            <person name="Brandl J."/>
            <person name="Frisvad J.C."/>
            <person name="Nielsen K.F."/>
            <person name="Lyhne E.K."/>
            <person name="Kogle M.E."/>
            <person name="Kuo A."/>
            <person name="Riley R."/>
            <person name="Clum A."/>
            <person name="Nolan M."/>
            <person name="Lipzen A."/>
            <person name="Salamov A."/>
            <person name="Henrissat B."/>
            <person name="Wiebenga A."/>
            <person name="De Vries R.P."/>
            <person name="Grigoriev I.V."/>
            <person name="Mortensen U.H."/>
            <person name="Andersen M.R."/>
            <person name="Baker S.E."/>
        </authorList>
    </citation>
    <scope>NUCLEOTIDE SEQUENCE [LARGE SCALE GENOMIC DNA]</scope>
    <source>
        <strain evidence="9">CBS 115656</strain>
    </source>
</reference>
<evidence type="ECO:0000256" key="5">
    <source>
        <dbReference type="ARBA" id="ARBA00022723"/>
    </source>
</evidence>
<keyword evidence="6" id="KW-0255">Endonuclease</keyword>
<dbReference type="Pfam" id="PF00075">
    <property type="entry name" value="RNase_H"/>
    <property type="match status" value="1"/>
</dbReference>
<keyword evidence="10" id="KW-1185">Reference proteome</keyword>